<dbReference type="EMBL" id="DRIG01000072">
    <property type="protein sequence ID" value="HEC78808.1"/>
    <property type="molecule type" value="Genomic_DNA"/>
</dbReference>
<reference evidence="1" key="1">
    <citation type="journal article" date="2020" name="mSystems">
        <title>Genome- and Community-Level Interaction Insights into Carbon Utilization and Element Cycling Functions of Hydrothermarchaeota in Hydrothermal Sediment.</title>
        <authorList>
            <person name="Zhou Z."/>
            <person name="Liu Y."/>
            <person name="Xu W."/>
            <person name="Pan J."/>
            <person name="Luo Z.H."/>
            <person name="Li M."/>
        </authorList>
    </citation>
    <scope>NUCLEOTIDE SEQUENCE</scope>
    <source>
        <strain evidence="1">HyVt-388</strain>
    </source>
</reference>
<organism evidence="1 2">
    <name type="scientific">candidate division WOR-3 bacterium</name>
    <dbReference type="NCBI Taxonomy" id="2052148"/>
    <lineage>
        <taxon>Bacteria</taxon>
        <taxon>Bacteria division WOR-3</taxon>
    </lineage>
</organism>
<proteinExistence type="predicted"/>
<evidence type="ECO:0000313" key="2">
    <source>
        <dbReference type="Proteomes" id="UP000885826"/>
    </source>
</evidence>
<protein>
    <recommendedName>
        <fullName evidence="3">DUF2791 family P-loop domain-containing protein</fullName>
    </recommendedName>
</protein>
<dbReference type="InterPro" id="IPR021228">
    <property type="entry name" value="BrxD"/>
</dbReference>
<name>A0A9C9K0A5_UNCW3</name>
<dbReference type="Pfam" id="PF10923">
    <property type="entry name" value="BrxC_BrxD"/>
    <property type="match status" value="1"/>
</dbReference>
<accession>A0A9C9K0A5</accession>
<sequence>MVQFYLLTQSSFIFELNHVENIHDIESISFAKAVMSAFRALLNKQEEDFTNICQWLTVEGYVRRIHGRYGILQRIDRTTAFPLIRSLVQWVRQIGYSGLVILLDEAERVPSLSTKHREQHLNNLREVIDECGHTAFQSVMIFYAVPDENFLEGRSQVYEALKQRVTTVFDTLNPTGVKIELEKLSIEPIKFLEKVGNKLKHIYEVAYGYRFDSATSEKTIRTVAEAAYEHRYGDIGYKRLFVQKLIQGLHFLRQKRQSPSPKDLQL</sequence>
<comment type="caution">
    <text evidence="1">The sequence shown here is derived from an EMBL/GenBank/DDBJ whole genome shotgun (WGS) entry which is preliminary data.</text>
</comment>
<dbReference type="AlphaFoldDB" id="A0A9C9K0A5"/>
<dbReference type="Proteomes" id="UP000885826">
    <property type="component" value="Unassembled WGS sequence"/>
</dbReference>
<gene>
    <name evidence="1" type="ORF">ENI34_06660</name>
</gene>
<evidence type="ECO:0008006" key="3">
    <source>
        <dbReference type="Google" id="ProtNLM"/>
    </source>
</evidence>
<evidence type="ECO:0000313" key="1">
    <source>
        <dbReference type="EMBL" id="HEC78808.1"/>
    </source>
</evidence>